<dbReference type="EMBL" id="CP061336">
    <property type="protein sequence ID" value="QNU66080.1"/>
    <property type="molecule type" value="Genomic_DNA"/>
</dbReference>
<dbReference type="SFLD" id="SFLDS00029">
    <property type="entry name" value="Radical_SAM"/>
    <property type="match status" value="1"/>
</dbReference>
<dbReference type="InterPro" id="IPR007197">
    <property type="entry name" value="rSAM"/>
</dbReference>
<dbReference type="Pfam" id="PF04055">
    <property type="entry name" value="Radical_SAM"/>
    <property type="match status" value="1"/>
</dbReference>
<protein>
    <submittedName>
        <fullName evidence="10">Radical SAM protein</fullName>
    </submittedName>
</protein>
<keyword evidence="11" id="KW-1185">Reference proteome</keyword>
<keyword evidence="3" id="KW-0949">S-adenosyl-L-methionine</keyword>
<dbReference type="AlphaFoldDB" id="A0A4U7JJH8"/>
<dbReference type="SFLD" id="SFLDG01067">
    <property type="entry name" value="SPASM/twitch_domain_containing"/>
    <property type="match status" value="1"/>
</dbReference>
<evidence type="ECO:0000256" key="1">
    <source>
        <dbReference type="ARBA" id="ARBA00001966"/>
    </source>
</evidence>
<feature type="domain" description="4Fe4S-binding SPASM" evidence="9">
    <location>
        <begin position="227"/>
        <end position="276"/>
    </location>
</feature>
<evidence type="ECO:0000256" key="6">
    <source>
        <dbReference type="ARBA" id="ARBA00023004"/>
    </source>
</evidence>
<dbReference type="Gene3D" id="3.20.20.70">
    <property type="entry name" value="Aldolase class I"/>
    <property type="match status" value="1"/>
</dbReference>
<dbReference type="InterPro" id="IPR058240">
    <property type="entry name" value="rSAM_sf"/>
</dbReference>
<dbReference type="InterPro" id="IPR023885">
    <property type="entry name" value="4Fe4S-binding_SPASM_dom"/>
</dbReference>
<dbReference type="SUPFAM" id="SSF102114">
    <property type="entry name" value="Radical SAM enzymes"/>
    <property type="match status" value="1"/>
</dbReference>
<dbReference type="PANTHER" id="PTHR11228">
    <property type="entry name" value="RADICAL SAM DOMAIN PROTEIN"/>
    <property type="match status" value="1"/>
</dbReference>
<dbReference type="OrthoDB" id="1740125at2"/>
<dbReference type="CDD" id="cd01335">
    <property type="entry name" value="Radical_SAM"/>
    <property type="match status" value="1"/>
</dbReference>
<dbReference type="PROSITE" id="PS01305">
    <property type="entry name" value="MOAA_NIFB_PQQE"/>
    <property type="match status" value="1"/>
</dbReference>
<comment type="cofactor">
    <cofactor evidence="1">
        <name>[4Fe-4S] cluster</name>
        <dbReference type="ChEBI" id="CHEBI:49883"/>
    </cofactor>
</comment>
<evidence type="ECO:0000256" key="4">
    <source>
        <dbReference type="ARBA" id="ARBA00022723"/>
    </source>
</evidence>
<evidence type="ECO:0000313" key="10">
    <source>
        <dbReference type="EMBL" id="QNU66080.1"/>
    </source>
</evidence>
<reference evidence="10 11" key="1">
    <citation type="submission" date="2020-09" db="EMBL/GenBank/DDBJ databases">
        <title>Characterization and genome sequencing of Ruminiclostridium sp. nov. MA18.</title>
        <authorList>
            <person name="Rettenmaier R."/>
            <person name="Kowollik M.-L."/>
            <person name="Liebl W."/>
            <person name="Zverlov V."/>
        </authorList>
    </citation>
    <scope>NUCLEOTIDE SEQUENCE [LARGE SCALE GENOMIC DNA]</scope>
    <source>
        <strain evidence="10 11">MA18</strain>
    </source>
</reference>
<dbReference type="GO" id="GO:0046872">
    <property type="term" value="F:metal ion binding"/>
    <property type="evidence" value="ECO:0007669"/>
    <property type="project" value="UniProtKB-KW"/>
</dbReference>
<evidence type="ECO:0000256" key="7">
    <source>
        <dbReference type="ARBA" id="ARBA00023014"/>
    </source>
</evidence>
<evidence type="ECO:0000256" key="3">
    <source>
        <dbReference type="ARBA" id="ARBA00022691"/>
    </source>
</evidence>
<dbReference type="Pfam" id="PF13186">
    <property type="entry name" value="SPASM"/>
    <property type="match status" value="1"/>
</dbReference>
<evidence type="ECO:0000256" key="2">
    <source>
        <dbReference type="ARBA" id="ARBA00022485"/>
    </source>
</evidence>
<dbReference type="GO" id="GO:0051539">
    <property type="term" value="F:4 iron, 4 sulfur cluster binding"/>
    <property type="evidence" value="ECO:0007669"/>
    <property type="project" value="UniProtKB-KW"/>
</dbReference>
<feature type="domain" description="Radical SAM core" evidence="8">
    <location>
        <begin position="11"/>
        <end position="139"/>
    </location>
</feature>
<dbReference type="GO" id="GO:0016491">
    <property type="term" value="F:oxidoreductase activity"/>
    <property type="evidence" value="ECO:0007669"/>
    <property type="project" value="UniProtKB-KW"/>
</dbReference>
<proteinExistence type="predicted"/>
<keyword evidence="5" id="KW-0560">Oxidoreductase</keyword>
<dbReference type="CDD" id="cd21109">
    <property type="entry name" value="SPASM"/>
    <property type="match status" value="1"/>
</dbReference>
<accession>A0A4U7JJH8</accession>
<keyword evidence="2" id="KW-0004">4Fe-4S</keyword>
<gene>
    <name evidence="10" type="ORF">EHE19_014485</name>
</gene>
<dbReference type="InterPro" id="IPR000385">
    <property type="entry name" value="MoaA_NifB_PqqE_Fe-S-bd_CS"/>
</dbReference>
<keyword evidence="6" id="KW-0408">Iron</keyword>
<evidence type="ECO:0000256" key="5">
    <source>
        <dbReference type="ARBA" id="ARBA00023002"/>
    </source>
</evidence>
<sequence>MFTLPKEIMLELTDRCNLNCEYCFRSSSKSKGTFIKWDDFTTIVQKLPFVEVFALCGMGEQLIYPQFYEVVEYLAIYQKKVAVITNGTVKINYERLLKSGNVESVTFSVDGADEEVIRRVCSQYDFNKLQDNLITGMEYPQISKEINCVMTESNIEDVINIVGLCSKFGISKLNMLLPTYSTDWVKENSVQIKNILNMIQEEAKEKKIIYSSPYEKYCFYKGAPIPFVSLSGNIRACCDHYNRIPRIGNLVTNEFKELFESKRYSRFNSGEYCKTCSMYSSMVNE</sequence>
<dbReference type="InterPro" id="IPR013785">
    <property type="entry name" value="Aldolase_TIM"/>
</dbReference>
<evidence type="ECO:0000259" key="9">
    <source>
        <dbReference type="Pfam" id="PF13186"/>
    </source>
</evidence>
<dbReference type="KEGG" id="rher:EHE19_014485"/>
<dbReference type="InterPro" id="IPR050377">
    <property type="entry name" value="Radical_SAM_PqqE_MftC-like"/>
</dbReference>
<keyword evidence="7" id="KW-0411">Iron-sulfur</keyword>
<keyword evidence="4" id="KW-0479">Metal-binding</keyword>
<dbReference type="RefSeq" id="WP_137696828.1">
    <property type="nucleotide sequence ID" value="NZ_CP061336.1"/>
</dbReference>
<dbReference type="PANTHER" id="PTHR11228:SF7">
    <property type="entry name" value="PQQA PEPTIDE CYCLASE"/>
    <property type="match status" value="1"/>
</dbReference>
<dbReference type="Proteomes" id="UP000306409">
    <property type="component" value="Chromosome"/>
</dbReference>
<evidence type="ECO:0000313" key="11">
    <source>
        <dbReference type="Proteomes" id="UP000306409"/>
    </source>
</evidence>
<name>A0A4U7JJH8_9FIRM</name>
<evidence type="ECO:0000259" key="8">
    <source>
        <dbReference type="Pfam" id="PF04055"/>
    </source>
</evidence>
<organism evidence="10 11">
    <name type="scientific">Ruminiclostridium herbifermentans</name>
    <dbReference type="NCBI Taxonomy" id="2488810"/>
    <lineage>
        <taxon>Bacteria</taxon>
        <taxon>Bacillati</taxon>
        <taxon>Bacillota</taxon>
        <taxon>Clostridia</taxon>
        <taxon>Eubacteriales</taxon>
        <taxon>Oscillospiraceae</taxon>
        <taxon>Ruminiclostridium</taxon>
    </lineage>
</organism>